<evidence type="ECO:0000313" key="1">
    <source>
        <dbReference type="EMBL" id="OAX34051.1"/>
    </source>
</evidence>
<dbReference type="InParanoid" id="A0A1B7MN95"/>
<protein>
    <submittedName>
        <fullName evidence="1">Uncharacterized protein</fullName>
    </submittedName>
</protein>
<dbReference type="Proteomes" id="UP000092154">
    <property type="component" value="Unassembled WGS sequence"/>
</dbReference>
<gene>
    <name evidence="1" type="ORF">K503DRAFT_473840</name>
</gene>
<reference evidence="1 2" key="1">
    <citation type="submission" date="2016-06" db="EMBL/GenBank/DDBJ databases">
        <title>Comparative genomics of the ectomycorrhizal sister species Rhizopogon vinicolor and Rhizopogon vesiculosus (Basidiomycota: Boletales) reveals a divergence of the mating type B locus.</title>
        <authorList>
            <consortium name="DOE Joint Genome Institute"/>
            <person name="Mujic A.B."/>
            <person name="Kuo A."/>
            <person name="Tritt A."/>
            <person name="Lipzen A."/>
            <person name="Chen C."/>
            <person name="Johnson J."/>
            <person name="Sharma A."/>
            <person name="Barry K."/>
            <person name="Grigoriev I.V."/>
            <person name="Spatafora J.W."/>
        </authorList>
    </citation>
    <scope>NUCLEOTIDE SEQUENCE [LARGE SCALE GENOMIC DNA]</scope>
    <source>
        <strain evidence="1 2">AM-OR11-026</strain>
    </source>
</reference>
<organism evidence="1 2">
    <name type="scientific">Rhizopogon vinicolor AM-OR11-026</name>
    <dbReference type="NCBI Taxonomy" id="1314800"/>
    <lineage>
        <taxon>Eukaryota</taxon>
        <taxon>Fungi</taxon>
        <taxon>Dikarya</taxon>
        <taxon>Basidiomycota</taxon>
        <taxon>Agaricomycotina</taxon>
        <taxon>Agaricomycetes</taxon>
        <taxon>Agaricomycetidae</taxon>
        <taxon>Boletales</taxon>
        <taxon>Suillineae</taxon>
        <taxon>Rhizopogonaceae</taxon>
        <taxon>Rhizopogon</taxon>
    </lineage>
</organism>
<evidence type="ECO:0000313" key="2">
    <source>
        <dbReference type="Proteomes" id="UP000092154"/>
    </source>
</evidence>
<dbReference type="EMBL" id="KV448667">
    <property type="protein sequence ID" value="OAX34051.1"/>
    <property type="molecule type" value="Genomic_DNA"/>
</dbReference>
<keyword evidence="2" id="KW-1185">Reference proteome</keyword>
<dbReference type="AlphaFoldDB" id="A0A1B7MN95"/>
<name>A0A1B7MN95_9AGAM</name>
<accession>A0A1B7MN95</accession>
<proteinExistence type="predicted"/>
<sequence length="85" mass="9560">MRCTYLRSCTSYSPSFPLWMLMVGCSISSSILVRLSNSFDFCINITELRLCCPEGTCRLLNVLHVGPRSSRAHCLSLELRAHCTT</sequence>
<dbReference type="PROSITE" id="PS51257">
    <property type="entry name" value="PROKAR_LIPOPROTEIN"/>
    <property type="match status" value="1"/>
</dbReference>